<dbReference type="Proteomes" id="UP000006556">
    <property type="component" value="Chromosome"/>
</dbReference>
<gene>
    <name evidence="1" type="ordered locus">PTH_2222</name>
</gene>
<keyword evidence="2" id="KW-1185">Reference proteome</keyword>
<dbReference type="HOGENOM" id="CLU_205200_0_0_9"/>
<name>A5D019_PELTS</name>
<proteinExistence type="predicted"/>
<evidence type="ECO:0000313" key="1">
    <source>
        <dbReference type="EMBL" id="BAF60403.1"/>
    </source>
</evidence>
<dbReference type="KEGG" id="pth:PTH_2222"/>
<protein>
    <submittedName>
        <fullName evidence="1">Uncharacterized protein</fullName>
    </submittedName>
</protein>
<sequence>MAGKIKRMIDDILSQVAKGDPVLIKTTKTKLILKGINPEKFTSTSEDDPAVMEKLSALAREFKVKLSV</sequence>
<evidence type="ECO:0000313" key="2">
    <source>
        <dbReference type="Proteomes" id="UP000006556"/>
    </source>
</evidence>
<reference evidence="2" key="1">
    <citation type="journal article" date="2008" name="Genome Res.">
        <title>The genome of Pelotomaculum thermopropionicum reveals niche-associated evolution in anaerobic microbiota.</title>
        <authorList>
            <person name="Kosaka T."/>
            <person name="Kato S."/>
            <person name="Shimoyama T."/>
            <person name="Ishii S."/>
            <person name="Abe T."/>
            <person name="Watanabe K."/>
        </authorList>
    </citation>
    <scope>NUCLEOTIDE SEQUENCE [LARGE SCALE GENOMIC DNA]</scope>
    <source>
        <strain evidence="2">DSM 13744 / JCM 10971 / SI</strain>
    </source>
</reference>
<dbReference type="AlphaFoldDB" id="A5D019"/>
<dbReference type="EMBL" id="AP009389">
    <property type="protein sequence ID" value="BAF60403.1"/>
    <property type="molecule type" value="Genomic_DNA"/>
</dbReference>
<dbReference type="eggNOG" id="COG3287">
    <property type="taxonomic scope" value="Bacteria"/>
</dbReference>
<dbReference type="STRING" id="370438.PTH_2222"/>
<accession>A5D019</accession>
<organism evidence="1 2">
    <name type="scientific">Pelotomaculum thermopropionicum (strain DSM 13744 / JCM 10971 / SI)</name>
    <dbReference type="NCBI Taxonomy" id="370438"/>
    <lineage>
        <taxon>Bacteria</taxon>
        <taxon>Bacillati</taxon>
        <taxon>Bacillota</taxon>
        <taxon>Clostridia</taxon>
        <taxon>Eubacteriales</taxon>
        <taxon>Desulfotomaculaceae</taxon>
        <taxon>Pelotomaculum</taxon>
    </lineage>
</organism>